<dbReference type="InterPro" id="IPR000719">
    <property type="entry name" value="Prot_kinase_dom"/>
</dbReference>
<dbReference type="EMBL" id="OZ037947">
    <property type="protein sequence ID" value="CAL1706204.1"/>
    <property type="molecule type" value="Genomic_DNA"/>
</dbReference>
<dbReference type="Proteomes" id="UP001497453">
    <property type="component" value="Chromosome 4"/>
</dbReference>
<protein>
    <recommendedName>
        <fullName evidence="1">Protein kinase domain-containing protein</fullName>
    </recommendedName>
</protein>
<dbReference type="PROSITE" id="PS50011">
    <property type="entry name" value="PROTEIN_KINASE_DOM"/>
    <property type="match status" value="1"/>
</dbReference>
<keyword evidence="3" id="KW-1185">Reference proteome</keyword>
<gene>
    <name evidence="2" type="ORF">GFSPODELE1_LOCUS5756</name>
</gene>
<sequence length="385" mass="44762">MCPYPLKQPATYCSSCFSLVAPIHREPVSPARYSQLVPPEIWWRDQAIWLGKQGYLLRPRYRPGWKPSWTGLGKFGVDYEDQRILGRAPIMDATRVSDGELVILKKIEKSVHPYEEELTRYLGSGPLASEPENHCIPLLDVLHPPNEPNVIMLVLPLLLPFNKPPFRTFGEAIDFMQQAFEGIKFLHDHLIAHRDCMYLNIMMDPKPLYPNMFHPADLHKSRDWEGKPKHYSRTTHPTKYILIDFGISRRYRPEDMPPLEAPIWSADRTVPENIKEERCNPFPTDIYLIANVIRVYFLDRYDGFDFISPLITDMMQDDAEKRPTIDVVIARFDQIVGNLSKWKLRARLKKRIEWSVAGLFRSGAHIIRTTSYILRGLDPIPTRKT</sequence>
<organism evidence="2 3">
    <name type="scientific">Somion occarium</name>
    <dbReference type="NCBI Taxonomy" id="3059160"/>
    <lineage>
        <taxon>Eukaryota</taxon>
        <taxon>Fungi</taxon>
        <taxon>Dikarya</taxon>
        <taxon>Basidiomycota</taxon>
        <taxon>Agaricomycotina</taxon>
        <taxon>Agaricomycetes</taxon>
        <taxon>Polyporales</taxon>
        <taxon>Cerrenaceae</taxon>
        <taxon>Somion</taxon>
    </lineage>
</organism>
<accession>A0ABP1DG67</accession>
<dbReference type="SMART" id="SM00220">
    <property type="entry name" value="S_TKc"/>
    <property type="match status" value="1"/>
</dbReference>
<reference evidence="3" key="1">
    <citation type="submission" date="2024-04" db="EMBL/GenBank/DDBJ databases">
        <authorList>
            <person name="Shaw F."/>
            <person name="Minotto A."/>
        </authorList>
    </citation>
    <scope>NUCLEOTIDE SEQUENCE [LARGE SCALE GENOMIC DNA]</scope>
</reference>
<evidence type="ECO:0000259" key="1">
    <source>
        <dbReference type="PROSITE" id="PS50011"/>
    </source>
</evidence>
<name>A0ABP1DG67_9APHY</name>
<dbReference type="Gene3D" id="1.10.510.10">
    <property type="entry name" value="Transferase(Phosphotransferase) domain 1"/>
    <property type="match status" value="1"/>
</dbReference>
<dbReference type="SUPFAM" id="SSF56112">
    <property type="entry name" value="Protein kinase-like (PK-like)"/>
    <property type="match status" value="1"/>
</dbReference>
<proteinExistence type="predicted"/>
<dbReference type="InterPro" id="IPR011009">
    <property type="entry name" value="Kinase-like_dom_sf"/>
</dbReference>
<feature type="domain" description="Protein kinase" evidence="1">
    <location>
        <begin position="79"/>
        <end position="385"/>
    </location>
</feature>
<evidence type="ECO:0000313" key="3">
    <source>
        <dbReference type="Proteomes" id="UP001497453"/>
    </source>
</evidence>
<evidence type="ECO:0000313" key="2">
    <source>
        <dbReference type="EMBL" id="CAL1706204.1"/>
    </source>
</evidence>